<feature type="domain" description="CCHC-type" evidence="3">
    <location>
        <begin position="264"/>
        <end position="278"/>
    </location>
</feature>
<feature type="region of interest" description="Disordered" evidence="2">
    <location>
        <begin position="229"/>
        <end position="254"/>
    </location>
</feature>
<keyword evidence="1" id="KW-0862">Zinc</keyword>
<keyword evidence="1" id="KW-0863">Zinc-finger</keyword>
<accession>A0A6P7FL01</accession>
<evidence type="ECO:0000313" key="4">
    <source>
        <dbReference type="RefSeq" id="XP_028135682.1"/>
    </source>
</evidence>
<evidence type="ECO:0000256" key="1">
    <source>
        <dbReference type="PROSITE-ProRule" id="PRU00047"/>
    </source>
</evidence>
<dbReference type="Gene3D" id="4.10.60.10">
    <property type="entry name" value="Zinc finger, CCHC-type"/>
    <property type="match status" value="1"/>
</dbReference>
<keyword evidence="1" id="KW-0479">Metal-binding</keyword>
<dbReference type="InParanoid" id="A0A6P7FL01"/>
<dbReference type="PANTHER" id="PTHR33223:SF6">
    <property type="entry name" value="CCHC-TYPE DOMAIN-CONTAINING PROTEIN"/>
    <property type="match status" value="1"/>
</dbReference>
<dbReference type="InterPro" id="IPR001878">
    <property type="entry name" value="Znf_CCHC"/>
</dbReference>
<reference evidence="4" key="1">
    <citation type="submission" date="2025-08" db="UniProtKB">
        <authorList>
            <consortium name="RefSeq"/>
        </authorList>
    </citation>
    <scope>IDENTIFICATION</scope>
    <source>
        <tissue evidence="4">Whole insect</tissue>
    </source>
</reference>
<dbReference type="InterPro" id="IPR005162">
    <property type="entry name" value="Retrotrans_gag_dom"/>
</dbReference>
<name>A0A6P7FL01_DIAVI</name>
<evidence type="ECO:0000259" key="3">
    <source>
        <dbReference type="PROSITE" id="PS50158"/>
    </source>
</evidence>
<dbReference type="PROSITE" id="PS50158">
    <property type="entry name" value="ZF_CCHC"/>
    <property type="match status" value="1"/>
</dbReference>
<dbReference type="AlphaFoldDB" id="A0A6P7FL01"/>
<dbReference type="RefSeq" id="XP_028135682.1">
    <property type="nucleotide sequence ID" value="XM_028279881.1"/>
</dbReference>
<dbReference type="GO" id="GO:0008270">
    <property type="term" value="F:zinc ion binding"/>
    <property type="evidence" value="ECO:0007669"/>
    <property type="project" value="UniProtKB-KW"/>
</dbReference>
<organism evidence="4">
    <name type="scientific">Diabrotica virgifera virgifera</name>
    <name type="common">western corn rootworm</name>
    <dbReference type="NCBI Taxonomy" id="50390"/>
    <lineage>
        <taxon>Eukaryota</taxon>
        <taxon>Metazoa</taxon>
        <taxon>Ecdysozoa</taxon>
        <taxon>Arthropoda</taxon>
        <taxon>Hexapoda</taxon>
        <taxon>Insecta</taxon>
        <taxon>Pterygota</taxon>
        <taxon>Neoptera</taxon>
        <taxon>Endopterygota</taxon>
        <taxon>Coleoptera</taxon>
        <taxon>Polyphaga</taxon>
        <taxon>Cucujiformia</taxon>
        <taxon>Chrysomeloidea</taxon>
        <taxon>Chrysomelidae</taxon>
        <taxon>Galerucinae</taxon>
        <taxon>Diabroticina</taxon>
        <taxon>Diabroticites</taxon>
        <taxon>Diabrotica</taxon>
    </lineage>
</organism>
<dbReference type="Gene3D" id="2.40.70.10">
    <property type="entry name" value="Acid Proteases"/>
    <property type="match status" value="1"/>
</dbReference>
<evidence type="ECO:0000256" key="2">
    <source>
        <dbReference type="SAM" id="MobiDB-lite"/>
    </source>
</evidence>
<dbReference type="PANTHER" id="PTHR33223">
    <property type="entry name" value="CCHC-TYPE DOMAIN-CONTAINING PROTEIN"/>
    <property type="match status" value="1"/>
</dbReference>
<sequence>MTTITMSADQFNELLRTVAASPGTNNSSGSFSKCTARFSGKRCHNTVETFITTVSIYKEIEKISEADALKGLPLLLTDNAAVWWQGVQNEAKTWNDATQLLRTAFSPSKPAHQVYVDIFNNKQQSNETIDEFVTQKRALLAQLPLKRHDEQTQLDLIYGLLSLHIRKEVPRDKITTFSELLDKGRQCEEIRKEAIPDKGIDEKQGTSTKRKPARCGFCHFKGHTTDVCRKRQTKENEKHPGTDKAPDTQNSMKELPQTNNGIICYGCGKAGYYRSNCPVCTASRPNVNTQAVNFYSFNTLQSLSTQVPTIPITVQGIRGIAHIDTAARTSVAGRSLYECLKKTPSVIFKKSEATVTLADGSNQMQELLSTTVEIDIETRTFQINFIVLPNASDNRTHTTKVLVFC</sequence>
<gene>
    <name evidence="4" type="primary">LOC114330528</name>
</gene>
<protein>
    <submittedName>
        <fullName evidence="4">Activity-regulated cytoskeleton associated protein 1-like</fullName>
    </submittedName>
</protein>
<proteinExistence type="predicted"/>
<dbReference type="InterPro" id="IPR021109">
    <property type="entry name" value="Peptidase_aspartic_dom_sf"/>
</dbReference>
<dbReference type="GO" id="GO:0003676">
    <property type="term" value="F:nucleic acid binding"/>
    <property type="evidence" value="ECO:0007669"/>
    <property type="project" value="InterPro"/>
</dbReference>
<dbReference type="Pfam" id="PF03732">
    <property type="entry name" value="Retrotrans_gag"/>
    <property type="match status" value="1"/>
</dbReference>
<feature type="compositionally biased region" description="Basic and acidic residues" evidence="2">
    <location>
        <begin position="229"/>
        <end position="246"/>
    </location>
</feature>